<gene>
    <name evidence="1" type="ORF">METZ01_LOCUS310312</name>
</gene>
<feature type="non-terminal residue" evidence="1">
    <location>
        <position position="1"/>
    </location>
</feature>
<dbReference type="EMBL" id="UINC01098718">
    <property type="protein sequence ID" value="SVC57458.1"/>
    <property type="molecule type" value="Genomic_DNA"/>
</dbReference>
<evidence type="ECO:0000313" key="1">
    <source>
        <dbReference type="EMBL" id="SVC57458.1"/>
    </source>
</evidence>
<sequence length="30" mass="3123">GVSNEFDQPEASVTVSTGVVLVILPNPEQP</sequence>
<protein>
    <submittedName>
        <fullName evidence="1">Uncharacterized protein</fullName>
    </submittedName>
</protein>
<dbReference type="AlphaFoldDB" id="A0A382NA99"/>
<proteinExistence type="predicted"/>
<organism evidence="1">
    <name type="scientific">marine metagenome</name>
    <dbReference type="NCBI Taxonomy" id="408172"/>
    <lineage>
        <taxon>unclassified sequences</taxon>
        <taxon>metagenomes</taxon>
        <taxon>ecological metagenomes</taxon>
    </lineage>
</organism>
<name>A0A382NA99_9ZZZZ</name>
<reference evidence="1" key="1">
    <citation type="submission" date="2018-05" db="EMBL/GenBank/DDBJ databases">
        <authorList>
            <person name="Lanie J.A."/>
            <person name="Ng W.-L."/>
            <person name="Kazmierczak K.M."/>
            <person name="Andrzejewski T.M."/>
            <person name="Davidsen T.M."/>
            <person name="Wayne K.J."/>
            <person name="Tettelin H."/>
            <person name="Glass J.I."/>
            <person name="Rusch D."/>
            <person name="Podicherti R."/>
            <person name="Tsui H.-C.T."/>
            <person name="Winkler M.E."/>
        </authorList>
    </citation>
    <scope>NUCLEOTIDE SEQUENCE</scope>
</reference>
<accession>A0A382NA99</accession>